<reference evidence="1" key="1">
    <citation type="submission" date="2023-11" db="EMBL/GenBank/DDBJ databases">
        <title>Gracilibacillus pellucida a moderately halophilic bacterium isolated from saline soil in Xinjiang province.</title>
        <authorList>
            <person name="Zhang Z."/>
            <person name="Tan F."/>
            <person name="Wang Y."/>
            <person name="Xia M."/>
        </authorList>
    </citation>
    <scope>NUCLEOTIDE SEQUENCE</scope>
    <source>
        <strain evidence="1">S3-1-1</strain>
    </source>
</reference>
<accession>A0ACC6M3U7</accession>
<gene>
    <name evidence="1" type="primary">ric</name>
    <name evidence="1" type="ORF">SH601_06470</name>
</gene>
<organism evidence="1 2">
    <name type="scientific">Gracilibacillus pellucidus</name>
    <dbReference type="NCBI Taxonomy" id="3095368"/>
    <lineage>
        <taxon>Bacteria</taxon>
        <taxon>Bacillati</taxon>
        <taxon>Bacillota</taxon>
        <taxon>Bacilli</taxon>
        <taxon>Bacillales</taxon>
        <taxon>Bacillaceae</taxon>
        <taxon>Gracilibacillus</taxon>
    </lineage>
</organism>
<proteinExistence type="predicted"/>
<dbReference type="Proteomes" id="UP001277972">
    <property type="component" value="Unassembled WGS sequence"/>
</dbReference>
<protein>
    <submittedName>
        <fullName evidence="1">Iron-sulfur cluster repair di-iron protein</fullName>
    </submittedName>
</protein>
<comment type="caution">
    <text evidence="1">The sequence shown here is derived from an EMBL/GenBank/DDBJ whole genome shotgun (WGS) entry which is preliminary data.</text>
</comment>
<keyword evidence="2" id="KW-1185">Reference proteome</keyword>
<evidence type="ECO:0000313" key="1">
    <source>
        <dbReference type="EMBL" id="MDX8045629.1"/>
    </source>
</evidence>
<evidence type="ECO:0000313" key="2">
    <source>
        <dbReference type="Proteomes" id="UP001277972"/>
    </source>
</evidence>
<dbReference type="EMBL" id="JAWZSR010000003">
    <property type="protein sequence ID" value="MDX8045629.1"/>
    <property type="molecule type" value="Genomic_DNA"/>
</dbReference>
<sequence length="233" mass="27504">MRTFQLSDTPANIVKVYPKASDIFKKEKIDFCCGGNQPLNIVLDKKNRKIDGEELIRTINYSYQAWIVAGNQELNWDNVRTSELIDYILSHHHQYLYEELTPLSQFVTKINRVHGTQHPQLQMLEKLYHQFKMEIESHMIEEENDLFPLILDYEKAAKQSVKEQLLQLQEVMIDDHQYVGGLLQQMNEITNNYQLPDDACNSFRITYARLIELEDRTYKHIHLENSILFESIA</sequence>
<name>A0ACC6M3U7_9BACI</name>